<dbReference type="PANTHER" id="PTHR34385">
    <property type="entry name" value="D-ALANYL-D-ALANINE CARBOXYPEPTIDASE"/>
    <property type="match status" value="1"/>
</dbReference>
<dbReference type="InterPro" id="IPR052179">
    <property type="entry name" value="DD-CPase-like"/>
</dbReference>
<dbReference type="STRING" id="1802436.A2370_01770"/>
<sequence length="286" mass="32655">MDMSKIPVVGHLILTTMLLVALGLGGFFYKQLNEKNFGLKAQNQELQNLLKIAQGDLASTSRRLQEQTNRTNALADQVQNIASTVGTLDKLSKTDKELLQKYSKVYFLNEHYVPDSLATITPEFLANHEAQKIHAKVWPFLEKLLLEASSTAVTLRINSAYRSFGTQAKIKAGYKITYGAGTANKFSADQGYSEHQLGTTVDFDTPSIKGDFSRFGSTEAFTWLTNNAYRYGFILSYPKNNNYYQYEPWHWRFVGVQLATKLQEEDKYFYNYPQRLIDLYLVNIFD</sequence>
<dbReference type="InterPro" id="IPR058193">
    <property type="entry name" value="VanY/YodJ_core_dom"/>
</dbReference>
<keyword evidence="1" id="KW-0175">Coiled coil</keyword>
<dbReference type="Pfam" id="PF02557">
    <property type="entry name" value="VanY"/>
    <property type="match status" value="1"/>
</dbReference>
<name>A0A1G2QDA5_9BACT</name>
<dbReference type="CDD" id="cd14852">
    <property type="entry name" value="LD-carboxypeptidase"/>
    <property type="match status" value="1"/>
</dbReference>
<dbReference type="EMBL" id="MHTH01000015">
    <property type="protein sequence ID" value="OHA58069.1"/>
    <property type="molecule type" value="Genomic_DNA"/>
</dbReference>
<evidence type="ECO:0000313" key="4">
    <source>
        <dbReference type="EMBL" id="OHA58069.1"/>
    </source>
</evidence>
<accession>A0A1G2QDA5</accession>
<evidence type="ECO:0000259" key="3">
    <source>
        <dbReference type="Pfam" id="PF02557"/>
    </source>
</evidence>
<proteinExistence type="predicted"/>
<dbReference type="SUPFAM" id="SSF55166">
    <property type="entry name" value="Hedgehog/DD-peptidase"/>
    <property type="match status" value="1"/>
</dbReference>
<evidence type="ECO:0000256" key="2">
    <source>
        <dbReference type="SAM" id="Phobius"/>
    </source>
</evidence>
<comment type="caution">
    <text evidence="4">The sequence shown here is derived from an EMBL/GenBank/DDBJ whole genome shotgun (WGS) entry which is preliminary data.</text>
</comment>
<feature type="coiled-coil region" evidence="1">
    <location>
        <begin position="29"/>
        <end position="70"/>
    </location>
</feature>
<keyword evidence="2" id="KW-1133">Transmembrane helix</keyword>
<dbReference type="Proteomes" id="UP000176222">
    <property type="component" value="Unassembled WGS sequence"/>
</dbReference>
<dbReference type="GO" id="GO:0006508">
    <property type="term" value="P:proteolysis"/>
    <property type="evidence" value="ECO:0007669"/>
    <property type="project" value="InterPro"/>
</dbReference>
<keyword evidence="2" id="KW-0812">Transmembrane</keyword>
<dbReference type="InterPro" id="IPR009045">
    <property type="entry name" value="Zn_M74/Hedgehog-like"/>
</dbReference>
<dbReference type="GO" id="GO:0008233">
    <property type="term" value="F:peptidase activity"/>
    <property type="evidence" value="ECO:0007669"/>
    <property type="project" value="InterPro"/>
</dbReference>
<feature type="transmembrane region" description="Helical" evidence="2">
    <location>
        <begin position="6"/>
        <end position="29"/>
    </location>
</feature>
<dbReference type="InterPro" id="IPR003709">
    <property type="entry name" value="VanY-like_core_dom"/>
</dbReference>
<dbReference type="AlphaFoldDB" id="A0A1G2QDA5"/>
<feature type="domain" description="D-alanyl-D-alanine carboxypeptidase-like core" evidence="3">
    <location>
        <begin position="132"/>
        <end position="255"/>
    </location>
</feature>
<protein>
    <recommendedName>
        <fullName evidence="3">D-alanyl-D-alanine carboxypeptidase-like core domain-containing protein</fullName>
    </recommendedName>
</protein>
<organism evidence="4 5">
    <name type="scientific">Candidatus Vogelbacteria bacterium RIFOXYB1_FULL_42_16</name>
    <dbReference type="NCBI Taxonomy" id="1802436"/>
    <lineage>
        <taxon>Bacteria</taxon>
        <taxon>Candidatus Vogeliibacteriota</taxon>
    </lineage>
</organism>
<reference evidence="4 5" key="1">
    <citation type="journal article" date="2016" name="Nat. Commun.">
        <title>Thousands of microbial genomes shed light on interconnected biogeochemical processes in an aquifer system.</title>
        <authorList>
            <person name="Anantharaman K."/>
            <person name="Brown C.T."/>
            <person name="Hug L.A."/>
            <person name="Sharon I."/>
            <person name="Castelle C.J."/>
            <person name="Probst A.J."/>
            <person name="Thomas B.C."/>
            <person name="Singh A."/>
            <person name="Wilkins M.J."/>
            <person name="Karaoz U."/>
            <person name="Brodie E.L."/>
            <person name="Williams K.H."/>
            <person name="Hubbard S.S."/>
            <person name="Banfield J.F."/>
        </authorList>
    </citation>
    <scope>NUCLEOTIDE SEQUENCE [LARGE SCALE GENOMIC DNA]</scope>
</reference>
<gene>
    <name evidence="4" type="ORF">A2370_01770</name>
</gene>
<dbReference type="Gene3D" id="3.30.1380.10">
    <property type="match status" value="1"/>
</dbReference>
<keyword evidence="2" id="KW-0472">Membrane</keyword>
<dbReference type="PANTHER" id="PTHR34385:SF1">
    <property type="entry name" value="PEPTIDOGLYCAN L-ALANYL-D-GLUTAMATE ENDOPEPTIDASE CWLK"/>
    <property type="match status" value="1"/>
</dbReference>
<evidence type="ECO:0000313" key="5">
    <source>
        <dbReference type="Proteomes" id="UP000176222"/>
    </source>
</evidence>
<evidence type="ECO:0000256" key="1">
    <source>
        <dbReference type="SAM" id="Coils"/>
    </source>
</evidence>